<dbReference type="EMBL" id="BBSC01000011">
    <property type="protein sequence ID" value="GAM78077.1"/>
    <property type="molecule type" value="Genomic_DNA"/>
</dbReference>
<evidence type="ECO:0000259" key="4">
    <source>
        <dbReference type="Pfam" id="PF00149"/>
    </source>
</evidence>
<proteinExistence type="predicted"/>
<evidence type="ECO:0000313" key="6">
    <source>
        <dbReference type="EMBL" id="GAM78077.1"/>
    </source>
</evidence>
<protein>
    <submittedName>
        <fullName evidence="6">Uncharacterized protein</fullName>
    </submittedName>
</protein>
<evidence type="ECO:0000256" key="3">
    <source>
        <dbReference type="SAM" id="SignalP"/>
    </source>
</evidence>
<dbReference type="Gene3D" id="2.60.120.260">
    <property type="entry name" value="Galactose-binding domain-like"/>
    <property type="match status" value="1"/>
</dbReference>
<dbReference type="InterPro" id="IPR008963">
    <property type="entry name" value="Purple_acid_Pase-like_N"/>
</dbReference>
<dbReference type="InterPro" id="IPR039331">
    <property type="entry name" value="PAPs-like"/>
</dbReference>
<sequence length="799" mass="89542">MKKSLLYSAMIALPLLAGCNSSSSDNKPTSPNPGDPVHPIEGNPVHPIEGVYDRSGPVADFLATPYLQHPATDGMTVMFEPESLTSTDSVVYYREQGNEGPYQSLVSHSTDYDELGLVQRVRIDGLKSDTKYDYFVRTEQGDSKVYNFRTWPTAADIDNHSEYTFVAMSDTHASDRDRWGEGLTGLRDIYDNGIIRHECFGDVENCNDHISGIMVAGDLVYATNVRKAYRDFFNSSQELAAYVPILPTPGNHEHDGGNIEGYDIYIDWPAQMGWEKARYTYSLDFLNTRMFFFDSFVKTDGGQEYQYDWTQQELENTVHDGNIDYVLGITHAPCKSSMWLSGESWKACEFVDLLQEYSANSGKLSGHMFGHTHSYTRGNDKNTPHVALNVATSVGRLDHFAEFAQYDYDTVALSNDENGYNIFTMTAEGDKQITMTRRNGGSFYRGFQHDFPVYETQVYRVHNGPSQPLIQEMGFTDPGVLAMNASSFDGQPETEHYETHWQLSSTSDFTEDVNDIWGNTTRAYNWWYNEEDFLDEDGNRVVTECNPYADKDEECESDRKHTFPVDTQEGVDITAYETVSTAVPGSTIYARVRYRDNNLNWSEWSPVEELDYAGVATDNLVINGDAEAGNEDGWDHYPKSADPTWNALKSLERGACGIPDANGARVFQLGNLGNENCNGYGEGFGGVASQTVNAIESLEGYTGVEPLYATYSSYMMNWGGANDDPIWMYVEFLDEDGEVIGKTDDIKANSSKKLTKYMGTSLAPTGTHHVRIVMESEHQSGTDTDAQFDDVELILSMPE</sequence>
<comment type="caution">
    <text evidence="6">The sequence shown here is derived from an EMBL/GenBank/DDBJ whole genome shotgun (WGS) entry which is preliminary data.</text>
</comment>
<evidence type="ECO:0000256" key="1">
    <source>
        <dbReference type="ARBA" id="ARBA00022729"/>
    </source>
</evidence>
<evidence type="ECO:0000259" key="5">
    <source>
        <dbReference type="Pfam" id="PF16656"/>
    </source>
</evidence>
<feature type="domain" description="Purple acid phosphatase N-terminal" evidence="5">
    <location>
        <begin position="71"/>
        <end position="150"/>
    </location>
</feature>
<evidence type="ECO:0000313" key="7">
    <source>
        <dbReference type="Proteomes" id="UP000031666"/>
    </source>
</evidence>
<dbReference type="Proteomes" id="UP000031666">
    <property type="component" value="Unassembled WGS sequence"/>
</dbReference>
<dbReference type="Gene3D" id="2.60.40.380">
    <property type="entry name" value="Purple acid phosphatase-like, N-terminal"/>
    <property type="match status" value="1"/>
</dbReference>
<dbReference type="SUPFAM" id="SSF49363">
    <property type="entry name" value="Purple acid phosphatase, N-terminal domain"/>
    <property type="match status" value="1"/>
</dbReference>
<reference evidence="6 7" key="2">
    <citation type="submission" date="2015-01" db="EMBL/GenBank/DDBJ databases">
        <authorList>
            <consortium name="NBRP consortium"/>
            <person name="Sawabe T."/>
            <person name="Meirelles P."/>
            <person name="Feng G."/>
            <person name="Sayaka M."/>
            <person name="Hattori M."/>
            <person name="Ohkuma M."/>
        </authorList>
    </citation>
    <scope>NUCLEOTIDE SEQUENCE [LARGE SCALE GENOMIC DNA]</scope>
    <source>
        <strain evidence="7">JCM 19241</strain>
    </source>
</reference>
<dbReference type="Pfam" id="PF16656">
    <property type="entry name" value="Pur_ac_phosph_N"/>
    <property type="match status" value="1"/>
</dbReference>
<feature type="region of interest" description="Disordered" evidence="2">
    <location>
        <begin position="21"/>
        <end position="49"/>
    </location>
</feature>
<accession>A0A0B8QLV7</accession>
<dbReference type="PANTHER" id="PTHR22953:SF153">
    <property type="entry name" value="PURPLE ACID PHOSPHATASE"/>
    <property type="match status" value="1"/>
</dbReference>
<dbReference type="AlphaFoldDB" id="A0A0B8QLV7"/>
<dbReference type="PROSITE" id="PS51257">
    <property type="entry name" value="PROKAR_LIPOPROTEIN"/>
    <property type="match status" value="1"/>
</dbReference>
<organism evidence="6 7">
    <name type="scientific">Vibrio ishigakensis</name>
    <dbReference type="NCBI Taxonomy" id="1481914"/>
    <lineage>
        <taxon>Bacteria</taxon>
        <taxon>Pseudomonadati</taxon>
        <taxon>Pseudomonadota</taxon>
        <taxon>Gammaproteobacteria</taxon>
        <taxon>Vibrionales</taxon>
        <taxon>Vibrionaceae</taxon>
        <taxon>Vibrio</taxon>
    </lineage>
</organism>
<gene>
    <name evidence="6" type="ORF">JCM19241_805</name>
</gene>
<dbReference type="PANTHER" id="PTHR22953">
    <property type="entry name" value="ACID PHOSPHATASE RELATED"/>
    <property type="match status" value="1"/>
</dbReference>
<name>A0A0B8QLV7_9VIBR</name>
<dbReference type="InterPro" id="IPR015914">
    <property type="entry name" value="PAPs_N"/>
</dbReference>
<reference evidence="6 7" key="1">
    <citation type="submission" date="2015-01" db="EMBL/GenBank/DDBJ databases">
        <title>Vibrio sp. C94 JCM 19241 whole genome shotgun sequence.</title>
        <authorList>
            <person name="Sawabe T."/>
            <person name="Meirelles P."/>
            <person name="Feng G."/>
            <person name="Sayaka M."/>
            <person name="Hattori M."/>
            <person name="Ohkuma M."/>
        </authorList>
    </citation>
    <scope>NUCLEOTIDE SEQUENCE [LARGE SCALE GENOMIC DNA]</scope>
    <source>
        <strain evidence="7">JCM 19241</strain>
    </source>
</reference>
<dbReference type="Pfam" id="PF00149">
    <property type="entry name" value="Metallophos"/>
    <property type="match status" value="1"/>
</dbReference>
<dbReference type="InterPro" id="IPR029052">
    <property type="entry name" value="Metallo-depent_PP-like"/>
</dbReference>
<dbReference type="GO" id="GO:0003993">
    <property type="term" value="F:acid phosphatase activity"/>
    <property type="evidence" value="ECO:0007669"/>
    <property type="project" value="InterPro"/>
</dbReference>
<dbReference type="Gene3D" id="3.60.21.10">
    <property type="match status" value="1"/>
</dbReference>
<dbReference type="STRING" id="1481914.JCM19241_805"/>
<dbReference type="InterPro" id="IPR004843">
    <property type="entry name" value="Calcineurin-like_PHP"/>
</dbReference>
<keyword evidence="1 3" id="KW-0732">Signal</keyword>
<feature type="domain" description="Calcineurin-like phosphoesterase" evidence="4">
    <location>
        <begin position="164"/>
        <end position="375"/>
    </location>
</feature>
<dbReference type="SUPFAM" id="SSF56300">
    <property type="entry name" value="Metallo-dependent phosphatases"/>
    <property type="match status" value="1"/>
</dbReference>
<feature type="signal peptide" evidence="3">
    <location>
        <begin position="1"/>
        <end position="17"/>
    </location>
</feature>
<dbReference type="GO" id="GO:0046872">
    <property type="term" value="F:metal ion binding"/>
    <property type="evidence" value="ECO:0007669"/>
    <property type="project" value="InterPro"/>
</dbReference>
<evidence type="ECO:0000256" key="2">
    <source>
        <dbReference type="SAM" id="MobiDB-lite"/>
    </source>
</evidence>
<feature type="chain" id="PRO_5002123402" evidence="3">
    <location>
        <begin position="18"/>
        <end position="799"/>
    </location>
</feature>